<dbReference type="AlphaFoldDB" id="A0A9W7SXM6"/>
<keyword evidence="2" id="KW-1185">Reference proteome</keyword>
<dbReference type="Proteomes" id="UP001138500">
    <property type="component" value="Unassembled WGS sequence"/>
</dbReference>
<reference evidence="1 2" key="2">
    <citation type="journal article" date="2021" name="Curr. Genet.">
        <title>Genetic response to nitrogen starvation in the aggressive Eucalyptus foliar pathogen Teratosphaeria destructans.</title>
        <authorList>
            <person name="Havenga M."/>
            <person name="Wingfield B.D."/>
            <person name="Wingfield M.J."/>
            <person name="Dreyer L.L."/>
            <person name="Roets F."/>
            <person name="Aylward J."/>
        </authorList>
    </citation>
    <scope>NUCLEOTIDE SEQUENCE [LARGE SCALE GENOMIC DNA]</scope>
    <source>
        <strain evidence="1">CMW44962</strain>
    </source>
</reference>
<sequence>MEHVGEGAGGWLVVLDHALGDRVPVAETGDFLVEFLGQRDAQGQQLFRVSLPLRRGTHHRRGRCGWGCGAPSQVFHTADAGSSHDGVIPSGTSCTDQTVQSGDLVLGALLVAFVVQLSAVQVAQVALDGGLVPGAGLVVLALQRGVAHVDGAELAPERPRRLPLARHLVCLDT</sequence>
<comment type="caution">
    <text evidence="1">The sequence shown here is derived from an EMBL/GenBank/DDBJ whole genome shotgun (WGS) entry which is preliminary data.</text>
</comment>
<proteinExistence type="predicted"/>
<accession>A0A9W7SXM6</accession>
<dbReference type="EMBL" id="RIBY02000657">
    <property type="protein sequence ID" value="KAH9838942.1"/>
    <property type="molecule type" value="Genomic_DNA"/>
</dbReference>
<protein>
    <submittedName>
        <fullName evidence="1">Uncharacterized protein</fullName>
    </submittedName>
</protein>
<name>A0A9W7SXM6_9PEZI</name>
<evidence type="ECO:0000313" key="1">
    <source>
        <dbReference type="EMBL" id="KAH9838942.1"/>
    </source>
</evidence>
<gene>
    <name evidence="1" type="ORF">Tdes44962_MAKER08105</name>
</gene>
<evidence type="ECO:0000313" key="2">
    <source>
        <dbReference type="Proteomes" id="UP001138500"/>
    </source>
</evidence>
<reference evidence="1 2" key="1">
    <citation type="journal article" date="2018" name="IMA Fungus">
        <title>IMA Genome-F 10: Nine draft genome sequences of Claviceps purpurea s.lat., including C. arundinis, C. humidiphila, and C. cf. spartinae, pseudomolecules for the pitch canker pathogen Fusarium circinatum, draft genome of Davidsoniella eucalypti, Grosmannia galeiformis, Quambalaria eucalypti, and Teratosphaeria destructans.</title>
        <authorList>
            <person name="Wingfield B.D."/>
            <person name="Liu M."/>
            <person name="Nguyen H.D."/>
            <person name="Lane F.A."/>
            <person name="Morgan S.W."/>
            <person name="De Vos L."/>
            <person name="Wilken P.M."/>
            <person name="Duong T.A."/>
            <person name="Aylward J."/>
            <person name="Coetzee M.P."/>
            <person name="Dadej K."/>
            <person name="De Beer Z.W."/>
            <person name="Findlay W."/>
            <person name="Havenga M."/>
            <person name="Kolarik M."/>
            <person name="Menzies J.G."/>
            <person name="Naidoo K."/>
            <person name="Pochopski O."/>
            <person name="Shoukouhi P."/>
            <person name="Santana Q.C."/>
            <person name="Seifert K.A."/>
            <person name="Soal N."/>
            <person name="Steenkamp E.T."/>
            <person name="Tatham C.T."/>
            <person name="van der Nest M.A."/>
            <person name="Wingfield M.J."/>
        </authorList>
    </citation>
    <scope>NUCLEOTIDE SEQUENCE [LARGE SCALE GENOMIC DNA]</scope>
    <source>
        <strain evidence="1">CMW44962</strain>
    </source>
</reference>
<organism evidence="1 2">
    <name type="scientific">Teratosphaeria destructans</name>
    <dbReference type="NCBI Taxonomy" id="418781"/>
    <lineage>
        <taxon>Eukaryota</taxon>
        <taxon>Fungi</taxon>
        <taxon>Dikarya</taxon>
        <taxon>Ascomycota</taxon>
        <taxon>Pezizomycotina</taxon>
        <taxon>Dothideomycetes</taxon>
        <taxon>Dothideomycetidae</taxon>
        <taxon>Mycosphaerellales</taxon>
        <taxon>Teratosphaeriaceae</taxon>
        <taxon>Teratosphaeria</taxon>
    </lineage>
</organism>